<reference evidence="1" key="1">
    <citation type="submission" date="2024-09" db="EMBL/GenBank/DDBJ databases">
        <title>Black Yeasts Isolated from many extreme environments.</title>
        <authorList>
            <person name="Coleine C."/>
            <person name="Stajich J.E."/>
            <person name="Selbmann L."/>
        </authorList>
    </citation>
    <scope>NUCLEOTIDE SEQUENCE</scope>
    <source>
        <strain evidence="1">CCFEE 5737</strain>
    </source>
</reference>
<dbReference type="EMBL" id="JAWDJW010006334">
    <property type="protein sequence ID" value="KAK3065609.1"/>
    <property type="molecule type" value="Genomic_DNA"/>
</dbReference>
<name>A0ACC3DE15_9PEZI</name>
<sequence length="389" mass="42706">MNQPRSSSGTRHSRRSFPNLTHLSLAPLSSRFPIDDEGYDDAAGDDDRVPRSSYIQSKSTPGTPGILSTSPTRQHKKRKSGNVRYAHDGFTMGINGPRDMDARTKAKSTTVLQAARKQNIRTIQDVLTNTPPSALNAKTNRKSAPLSDEWLYRAGLAIASATGEEKGQTWLSTRASSTSLVVDTKHLDEQPRDRDMTLTSGKNFADDEFSPVTPRYSRFASRPGSRGVSRANSTYNSRRGSRVNLQTPRDLNVEGYFDQPLAVEPDFVDPDEDSGNDEEEVARLASQNDGIGGVVNRLMGWSLFSVGEDGEQASEDEDEENMTRDDVRKQREAEVARRKAQLEHLSAPPTPGPMTAATTEESESKEAQGGWQDAAWLLSVAHKALVGND</sequence>
<accession>A0ACC3DE15</accession>
<evidence type="ECO:0000313" key="1">
    <source>
        <dbReference type="EMBL" id="KAK3065609.1"/>
    </source>
</evidence>
<evidence type="ECO:0000313" key="2">
    <source>
        <dbReference type="Proteomes" id="UP001186974"/>
    </source>
</evidence>
<proteinExistence type="predicted"/>
<keyword evidence="2" id="KW-1185">Reference proteome</keyword>
<organism evidence="1 2">
    <name type="scientific">Coniosporium uncinatum</name>
    <dbReference type="NCBI Taxonomy" id="93489"/>
    <lineage>
        <taxon>Eukaryota</taxon>
        <taxon>Fungi</taxon>
        <taxon>Dikarya</taxon>
        <taxon>Ascomycota</taxon>
        <taxon>Pezizomycotina</taxon>
        <taxon>Dothideomycetes</taxon>
        <taxon>Dothideomycetes incertae sedis</taxon>
        <taxon>Coniosporium</taxon>
    </lineage>
</organism>
<protein>
    <submittedName>
        <fullName evidence="1">Uncharacterized protein</fullName>
    </submittedName>
</protein>
<comment type="caution">
    <text evidence="1">The sequence shown here is derived from an EMBL/GenBank/DDBJ whole genome shotgun (WGS) entry which is preliminary data.</text>
</comment>
<gene>
    <name evidence="1" type="ORF">LTS18_000086</name>
</gene>
<dbReference type="Proteomes" id="UP001186974">
    <property type="component" value="Unassembled WGS sequence"/>
</dbReference>